<name>A0ABQ8NZF4_PYRGI</name>
<proteinExistence type="predicted"/>
<accession>A0ABQ8NZF4</accession>
<gene>
    <name evidence="2" type="ORF">MCOR33_001444</name>
</gene>
<evidence type="ECO:0000313" key="3">
    <source>
        <dbReference type="Proteomes" id="UP001059893"/>
    </source>
</evidence>
<feature type="region of interest" description="Disordered" evidence="1">
    <location>
        <begin position="19"/>
        <end position="38"/>
    </location>
</feature>
<protein>
    <submittedName>
        <fullName evidence="2">Uncharacterized protein</fullName>
    </submittedName>
</protein>
<feature type="compositionally biased region" description="Low complexity" evidence="1">
    <location>
        <begin position="21"/>
        <end position="36"/>
    </location>
</feature>
<dbReference type="EMBL" id="JABSND010000014">
    <property type="protein sequence ID" value="KAI6303355.1"/>
    <property type="molecule type" value="Genomic_DNA"/>
</dbReference>
<keyword evidence="3" id="KW-1185">Reference proteome</keyword>
<comment type="caution">
    <text evidence="2">The sequence shown here is derived from an EMBL/GenBank/DDBJ whole genome shotgun (WGS) entry which is preliminary data.</text>
</comment>
<evidence type="ECO:0000256" key="1">
    <source>
        <dbReference type="SAM" id="MobiDB-lite"/>
    </source>
</evidence>
<reference evidence="2" key="1">
    <citation type="submission" date="2021-01" db="EMBL/GenBank/DDBJ databases">
        <title>Deciphering the adaptive evolutionary patterns associated with biogeogrpahic diversity in the finger millet blast pathogen Magnaporthe oryzae in Eastern Africa.</title>
        <authorList>
            <person name="Onyema G."/>
            <person name="Shittu T.A."/>
            <person name="Dodsworth S."/>
            <person name="Devilliers S."/>
            <person name="Muthumeenakshi S."/>
            <person name="Sreenivasaprasad S."/>
        </authorList>
    </citation>
    <scope>NUCLEOTIDE SEQUENCE</scope>
    <source>
        <strain evidence="2">D15/s37</strain>
    </source>
</reference>
<sequence length="118" mass="12929">MHRSPFRVISPSITSPITLAQQQQQKQQQQQQQQQQHSVSAITVGMSTTFWSAVGSAARFGMAVAVVATTVASFSSRVMGDDEDPLSLAIWTEEEGDAWWMIPMFHAGMIVEAYAVAV</sequence>
<dbReference type="Proteomes" id="UP001059893">
    <property type="component" value="Unassembled WGS sequence"/>
</dbReference>
<organism evidence="2 3">
    <name type="scientific">Pyricularia grisea</name>
    <name type="common">Crabgrass-specific blast fungus</name>
    <name type="synonym">Magnaporthe grisea</name>
    <dbReference type="NCBI Taxonomy" id="148305"/>
    <lineage>
        <taxon>Eukaryota</taxon>
        <taxon>Fungi</taxon>
        <taxon>Dikarya</taxon>
        <taxon>Ascomycota</taxon>
        <taxon>Pezizomycotina</taxon>
        <taxon>Sordariomycetes</taxon>
        <taxon>Sordariomycetidae</taxon>
        <taxon>Magnaporthales</taxon>
        <taxon>Pyriculariaceae</taxon>
        <taxon>Pyricularia</taxon>
    </lineage>
</organism>
<evidence type="ECO:0000313" key="2">
    <source>
        <dbReference type="EMBL" id="KAI6303355.1"/>
    </source>
</evidence>